<evidence type="ECO:0000256" key="7">
    <source>
        <dbReference type="ARBA" id="ARBA00022982"/>
    </source>
</evidence>
<name>A0A1S6IQF0_9LACT</name>
<comment type="cofactor">
    <cofactor evidence="1 8">
        <name>FMN</name>
        <dbReference type="ChEBI" id="CHEBI:58210"/>
    </cofactor>
</comment>
<dbReference type="GO" id="GO:0009055">
    <property type="term" value="F:electron transfer activity"/>
    <property type="evidence" value="ECO:0007669"/>
    <property type="project" value="UniProtKB-UniRule"/>
</dbReference>
<dbReference type="KEGG" id="jda:BW727_101408"/>
<evidence type="ECO:0000256" key="8">
    <source>
        <dbReference type="RuleBase" id="RU367037"/>
    </source>
</evidence>
<evidence type="ECO:0000256" key="5">
    <source>
        <dbReference type="ARBA" id="ARBA00022630"/>
    </source>
</evidence>
<dbReference type="InterPro" id="IPR029039">
    <property type="entry name" value="Flavoprotein-like_sf"/>
</dbReference>
<evidence type="ECO:0000256" key="6">
    <source>
        <dbReference type="ARBA" id="ARBA00022643"/>
    </source>
</evidence>
<keyword evidence="6 8" id="KW-0288">FMN</keyword>
<dbReference type="Proteomes" id="UP000188993">
    <property type="component" value="Chromosome"/>
</dbReference>
<dbReference type="NCBIfam" id="TIGR01753">
    <property type="entry name" value="flav_short"/>
    <property type="match status" value="1"/>
</dbReference>
<evidence type="ECO:0000313" key="10">
    <source>
        <dbReference type="EMBL" id="AQS53775.1"/>
    </source>
</evidence>
<keyword evidence="7 8" id="KW-0249">Electron transport</keyword>
<evidence type="ECO:0000259" key="9">
    <source>
        <dbReference type="PROSITE" id="PS50902"/>
    </source>
</evidence>
<keyword evidence="11" id="KW-1185">Reference proteome</keyword>
<evidence type="ECO:0000256" key="3">
    <source>
        <dbReference type="ARBA" id="ARBA00005267"/>
    </source>
</evidence>
<dbReference type="GO" id="GO:0010181">
    <property type="term" value="F:FMN binding"/>
    <property type="evidence" value="ECO:0007669"/>
    <property type="project" value="UniProtKB-UniRule"/>
</dbReference>
<dbReference type="SUPFAM" id="SSF52218">
    <property type="entry name" value="Flavoproteins"/>
    <property type="match status" value="1"/>
</dbReference>
<comment type="function">
    <text evidence="2 8">Low-potential electron donor to a number of redox enzymes.</text>
</comment>
<dbReference type="Pfam" id="PF00258">
    <property type="entry name" value="Flavodoxin_1"/>
    <property type="match status" value="1"/>
</dbReference>
<feature type="domain" description="Flavodoxin-like" evidence="9">
    <location>
        <begin position="8"/>
        <end position="148"/>
    </location>
</feature>
<comment type="similarity">
    <text evidence="3 8">Belongs to the flavodoxin family.</text>
</comment>
<dbReference type="AlphaFoldDB" id="A0A1S6IQF0"/>
<dbReference type="EMBL" id="CP019728">
    <property type="protein sequence ID" value="AQS53775.1"/>
    <property type="molecule type" value="Genomic_DNA"/>
</dbReference>
<dbReference type="Gene3D" id="3.40.50.360">
    <property type="match status" value="1"/>
</dbReference>
<evidence type="ECO:0000256" key="1">
    <source>
        <dbReference type="ARBA" id="ARBA00001917"/>
    </source>
</evidence>
<proteinExistence type="inferred from homology"/>
<keyword evidence="4 8" id="KW-0813">Transport</keyword>
<dbReference type="InterPro" id="IPR050619">
    <property type="entry name" value="Flavodoxin"/>
</dbReference>
<dbReference type="STRING" id="708126.BW727_101408"/>
<keyword evidence="5 8" id="KW-0285">Flavoprotein</keyword>
<dbReference type="PANTHER" id="PTHR42809">
    <property type="entry name" value="FLAVODOXIN 2"/>
    <property type="match status" value="1"/>
</dbReference>
<evidence type="ECO:0000256" key="4">
    <source>
        <dbReference type="ARBA" id="ARBA00022448"/>
    </source>
</evidence>
<evidence type="ECO:0000313" key="11">
    <source>
        <dbReference type="Proteomes" id="UP000188993"/>
    </source>
</evidence>
<dbReference type="NCBIfam" id="NF005587">
    <property type="entry name" value="PRK07308.1"/>
    <property type="match status" value="1"/>
</dbReference>
<dbReference type="PROSITE" id="PS50902">
    <property type="entry name" value="FLAVODOXIN_LIKE"/>
    <property type="match status" value="1"/>
</dbReference>
<protein>
    <recommendedName>
        <fullName evidence="8">Flavodoxin</fullName>
    </recommendedName>
</protein>
<dbReference type="InterPro" id="IPR008254">
    <property type="entry name" value="Flavodoxin/NO_synth"/>
</dbReference>
<sequence length="156" mass="17309">MIFKMAQALIVFASLTGNTEEIAEITADFFKEKGVDVDVVDCVQADPADYETYDYCIAASYTYGVDGDLPDEILDFYEELEDIDLTGKIYGVVGSGDTFYEQFCTAVDDFEQQFEKTGALKGATGVKVDLNAEEEDVANLKVFVETMIQTYETQLS</sequence>
<dbReference type="GO" id="GO:0016651">
    <property type="term" value="F:oxidoreductase activity, acting on NAD(P)H"/>
    <property type="evidence" value="ECO:0007669"/>
    <property type="project" value="UniProtKB-ARBA"/>
</dbReference>
<gene>
    <name evidence="10" type="ORF">BW727_101408</name>
</gene>
<dbReference type="InterPro" id="IPR010087">
    <property type="entry name" value="Flav_short"/>
</dbReference>
<dbReference type="NCBIfam" id="NF005216">
    <property type="entry name" value="PRK06703.1"/>
    <property type="match status" value="1"/>
</dbReference>
<organism evidence="10 11">
    <name type="scientific">Jeotgalibaca dankookensis</name>
    <dbReference type="NCBI Taxonomy" id="708126"/>
    <lineage>
        <taxon>Bacteria</taxon>
        <taxon>Bacillati</taxon>
        <taxon>Bacillota</taxon>
        <taxon>Bacilli</taxon>
        <taxon>Lactobacillales</taxon>
        <taxon>Carnobacteriaceae</taxon>
        <taxon>Jeotgalibaca</taxon>
    </lineage>
</organism>
<dbReference type="PANTHER" id="PTHR42809:SF1">
    <property type="entry name" value="FLAVODOXIN 1"/>
    <property type="match status" value="1"/>
</dbReference>
<evidence type="ECO:0000256" key="2">
    <source>
        <dbReference type="ARBA" id="ARBA00003297"/>
    </source>
</evidence>
<accession>A0A1S6IQF0</accession>
<reference evidence="10 11" key="1">
    <citation type="journal article" date="2014" name="Int. J. Syst. Evol. Microbiol.">
        <title>Jeotgalibaca dankookensis gen. nov., sp. nov., a member of the family Carnobacteriaceae, isolated from seujeot (Korean traditional food).</title>
        <authorList>
            <person name="Lee D.G."/>
            <person name="Trujillo M.E."/>
            <person name="Kang H."/>
            <person name="Ahn T.Y."/>
        </authorList>
    </citation>
    <scope>NUCLEOTIDE SEQUENCE [LARGE SCALE GENOMIC DNA]</scope>
    <source>
        <strain evidence="10 11">EX-07</strain>
    </source>
</reference>